<dbReference type="SUPFAM" id="SSF52540">
    <property type="entry name" value="P-loop containing nucleoside triphosphate hydrolases"/>
    <property type="match status" value="1"/>
</dbReference>
<reference evidence="5 6" key="1">
    <citation type="submission" date="2020-07" db="EMBL/GenBank/DDBJ databases">
        <title>Genome of Haloechinothrix sp.</title>
        <authorList>
            <person name="Tang S.-K."/>
            <person name="Yang L."/>
            <person name="Zhu W.-Y."/>
        </authorList>
    </citation>
    <scope>NUCLEOTIDE SEQUENCE [LARGE SCALE GENOMIC DNA]</scope>
    <source>
        <strain evidence="5 6">YIM 98757</strain>
    </source>
</reference>
<keyword evidence="3 5" id="KW-0067">ATP-binding</keyword>
<dbReference type="RefSeq" id="WP_180892590.1">
    <property type="nucleotide sequence ID" value="NZ_JACCKD010000003.1"/>
</dbReference>
<evidence type="ECO:0000313" key="5">
    <source>
        <dbReference type="EMBL" id="MBA0125743.1"/>
    </source>
</evidence>
<dbReference type="InterPro" id="IPR032823">
    <property type="entry name" value="BCA_ABC_TP_C"/>
</dbReference>
<dbReference type="EMBL" id="JACCKD010000003">
    <property type="protein sequence ID" value="MBA0125743.1"/>
    <property type="molecule type" value="Genomic_DNA"/>
</dbReference>
<dbReference type="CDD" id="cd03219">
    <property type="entry name" value="ABC_Mj1267_LivG_branched"/>
    <property type="match status" value="1"/>
</dbReference>
<dbReference type="Gene3D" id="3.40.50.300">
    <property type="entry name" value="P-loop containing nucleotide triphosphate hydrolases"/>
    <property type="match status" value="1"/>
</dbReference>
<dbReference type="SMART" id="SM00382">
    <property type="entry name" value="AAA"/>
    <property type="match status" value="1"/>
</dbReference>
<gene>
    <name evidence="5" type="ORF">H0B56_09345</name>
</gene>
<feature type="domain" description="ABC transporter" evidence="4">
    <location>
        <begin position="9"/>
        <end position="255"/>
    </location>
</feature>
<dbReference type="GO" id="GO:0016887">
    <property type="term" value="F:ATP hydrolysis activity"/>
    <property type="evidence" value="ECO:0007669"/>
    <property type="project" value="InterPro"/>
</dbReference>
<proteinExistence type="predicted"/>
<dbReference type="Pfam" id="PF12399">
    <property type="entry name" value="BCA_ABC_TP_C"/>
    <property type="match status" value="1"/>
</dbReference>
<dbReference type="PANTHER" id="PTHR45772">
    <property type="entry name" value="CONSERVED COMPONENT OF ABC TRANSPORTER FOR NATURAL AMINO ACIDS-RELATED"/>
    <property type="match status" value="1"/>
</dbReference>
<name>A0A838A399_9PSEU</name>
<accession>A0A838A399</accession>
<dbReference type="InterPro" id="IPR051120">
    <property type="entry name" value="ABC_AA/LPS_Transport"/>
</dbReference>
<dbReference type="Pfam" id="PF00005">
    <property type="entry name" value="ABC_tran"/>
    <property type="match status" value="1"/>
</dbReference>
<evidence type="ECO:0000256" key="1">
    <source>
        <dbReference type="ARBA" id="ARBA00022448"/>
    </source>
</evidence>
<evidence type="ECO:0000256" key="2">
    <source>
        <dbReference type="ARBA" id="ARBA00022741"/>
    </source>
</evidence>
<evidence type="ECO:0000256" key="3">
    <source>
        <dbReference type="ARBA" id="ARBA00022840"/>
    </source>
</evidence>
<dbReference type="GO" id="GO:0005886">
    <property type="term" value="C:plasma membrane"/>
    <property type="evidence" value="ECO:0007669"/>
    <property type="project" value="TreeGrafter"/>
</dbReference>
<keyword evidence="6" id="KW-1185">Reference proteome</keyword>
<dbReference type="Proteomes" id="UP000582974">
    <property type="component" value="Unassembled WGS sequence"/>
</dbReference>
<comment type="caution">
    <text evidence="5">The sequence shown here is derived from an EMBL/GenBank/DDBJ whole genome shotgun (WGS) entry which is preliminary data.</text>
</comment>
<sequence length="258" mass="27268">MTSSEHDGLRVDGLTIAFGGNTAVDGLSFAAPRGRITGLIGPNGAGKTTTFNACSGLLRPSAGSVRLFGTDITGRGPAARAQHGLGRTFQRMDLFDSLTVEQNIALGLEARLARSNPLKQLRCPRRDRTSVRAATEAVLELCDLGPHRGDPAGSLSTGQRRLVDLGRVLAGGFDMLLLDEPSSGLDSAETRRFGRIVTRVVADSGCGVLLVEHDMSLVMSICEHLYVLDFGKMIFEGDPADVRASDAVRAAYLGSEAA</sequence>
<organism evidence="5 6">
    <name type="scientific">Haloechinothrix aidingensis</name>
    <dbReference type="NCBI Taxonomy" id="2752311"/>
    <lineage>
        <taxon>Bacteria</taxon>
        <taxon>Bacillati</taxon>
        <taxon>Actinomycetota</taxon>
        <taxon>Actinomycetes</taxon>
        <taxon>Pseudonocardiales</taxon>
        <taxon>Pseudonocardiaceae</taxon>
        <taxon>Haloechinothrix</taxon>
    </lineage>
</organism>
<dbReference type="PROSITE" id="PS50893">
    <property type="entry name" value="ABC_TRANSPORTER_2"/>
    <property type="match status" value="1"/>
</dbReference>
<keyword evidence="1" id="KW-0813">Transport</keyword>
<keyword evidence="2" id="KW-0547">Nucleotide-binding</keyword>
<evidence type="ECO:0000259" key="4">
    <source>
        <dbReference type="PROSITE" id="PS50893"/>
    </source>
</evidence>
<dbReference type="AlphaFoldDB" id="A0A838A399"/>
<dbReference type="InterPro" id="IPR003439">
    <property type="entry name" value="ABC_transporter-like_ATP-bd"/>
</dbReference>
<dbReference type="InterPro" id="IPR027417">
    <property type="entry name" value="P-loop_NTPase"/>
</dbReference>
<dbReference type="PANTHER" id="PTHR45772:SF1">
    <property type="entry name" value="ABC TRANSPORTER ATP-BINDING PROTEIN"/>
    <property type="match status" value="1"/>
</dbReference>
<dbReference type="InterPro" id="IPR003593">
    <property type="entry name" value="AAA+_ATPase"/>
</dbReference>
<protein>
    <submittedName>
        <fullName evidence="5">ABC transporter ATP-binding protein</fullName>
    </submittedName>
</protein>
<evidence type="ECO:0000313" key="6">
    <source>
        <dbReference type="Proteomes" id="UP000582974"/>
    </source>
</evidence>
<dbReference type="GO" id="GO:0005524">
    <property type="term" value="F:ATP binding"/>
    <property type="evidence" value="ECO:0007669"/>
    <property type="project" value="UniProtKB-KW"/>
</dbReference>